<evidence type="ECO:0000313" key="12">
    <source>
        <dbReference type="Proteomes" id="UP000494106"/>
    </source>
</evidence>
<protein>
    <recommendedName>
        <fullName evidence="10">Major facilitator superfamily (MFS) profile domain-containing protein</fullName>
    </recommendedName>
</protein>
<evidence type="ECO:0000256" key="8">
    <source>
        <dbReference type="SAM" id="Coils"/>
    </source>
</evidence>
<accession>A0A8S1ANV5</accession>
<dbReference type="PANTHER" id="PTHR48021">
    <property type="match status" value="1"/>
</dbReference>
<keyword evidence="6 9" id="KW-1133">Transmembrane helix</keyword>
<dbReference type="FunFam" id="1.20.1250.20:FF:000218">
    <property type="entry name" value="facilitated trehalose transporter Tret1"/>
    <property type="match status" value="1"/>
</dbReference>
<dbReference type="EMBL" id="CADEBC010000540">
    <property type="protein sequence ID" value="CAB3249766.1"/>
    <property type="molecule type" value="Genomic_DNA"/>
</dbReference>
<reference evidence="11 12" key="1">
    <citation type="submission" date="2020-04" db="EMBL/GenBank/DDBJ databases">
        <authorList>
            <person name="Wallbank WR R."/>
            <person name="Pardo Diaz C."/>
            <person name="Kozak K."/>
            <person name="Martin S."/>
            <person name="Jiggins C."/>
            <person name="Moest M."/>
            <person name="Warren A I."/>
            <person name="Byers J.R.P. K."/>
            <person name="Montejo-Kovacevich G."/>
            <person name="Yen C E."/>
        </authorList>
    </citation>
    <scope>NUCLEOTIDE SEQUENCE [LARGE SCALE GENOMIC DNA]</scope>
</reference>
<evidence type="ECO:0000256" key="2">
    <source>
        <dbReference type="ARBA" id="ARBA00022448"/>
    </source>
</evidence>
<evidence type="ECO:0000256" key="5">
    <source>
        <dbReference type="ARBA" id="ARBA00022692"/>
    </source>
</evidence>
<evidence type="ECO:0000313" key="11">
    <source>
        <dbReference type="EMBL" id="CAB3249766.1"/>
    </source>
</evidence>
<dbReference type="PANTHER" id="PTHR48021:SF1">
    <property type="entry name" value="GH07001P-RELATED"/>
    <property type="match status" value="1"/>
</dbReference>
<dbReference type="InterPro" id="IPR050549">
    <property type="entry name" value="MFS_Trehalose_Transporter"/>
</dbReference>
<dbReference type="GO" id="GO:0005886">
    <property type="term" value="C:plasma membrane"/>
    <property type="evidence" value="ECO:0007669"/>
    <property type="project" value="UniProtKB-SubCell"/>
</dbReference>
<proteinExistence type="predicted"/>
<keyword evidence="5 9" id="KW-0812">Transmembrane</keyword>
<dbReference type="InterPro" id="IPR005828">
    <property type="entry name" value="MFS_sugar_transport-like"/>
</dbReference>
<sequence>MFDALPLRWVSRMRDQGYFNQFLMAVMVTMPVINFGMLMGWLSPMTPILQSPDGPAPEPISDEVISWMGAGGFLPLILCSIFTGTIADRWGRKFVTMLTGFILLVGWSIMLFSLRPWALITSRLVAGMAGAGCYVVLPMYLKEVASDNIRGALCSLFILSQNMGYLAVYVAGDLLSFKVLLWICTAIPAIFLVGFIFMPETPVFLVKQGKIEQARVALSWLRNTTLNDKNLEEAIQQLQREEEHAKSIEKATLKSLVQDKTMFKAFRIALFVMALQETCGYLVVLIFAGSIFAQASKSINLNLSPNKQTIVVGVIQLLGSIVASCIVEKTGRKWLLAVTSLVTGLSMLTLGLWFYITSMSIWMPGWLPVLAMCLCIFADAAGFQPVPYVITSELFNFQYRGMVSSTVIVVCGLSDFIQIKAFDPLLKLLGIHWIFIIFSFICFLASFYAATCVPETKNKSVEEIYAFLEGKEFKNKEKDNPELGKETSQL</sequence>
<feature type="transmembrane region" description="Helical" evidence="9">
    <location>
        <begin position="368"/>
        <end position="390"/>
    </location>
</feature>
<keyword evidence="3" id="KW-1003">Cell membrane</keyword>
<feature type="transmembrane region" description="Helical" evidence="9">
    <location>
        <begin position="21"/>
        <end position="44"/>
    </location>
</feature>
<evidence type="ECO:0000256" key="3">
    <source>
        <dbReference type="ARBA" id="ARBA00022475"/>
    </source>
</evidence>
<organism evidence="11 12">
    <name type="scientific">Arctia plantaginis</name>
    <name type="common">Wood tiger moth</name>
    <name type="synonym">Phalaena plantaginis</name>
    <dbReference type="NCBI Taxonomy" id="874455"/>
    <lineage>
        <taxon>Eukaryota</taxon>
        <taxon>Metazoa</taxon>
        <taxon>Ecdysozoa</taxon>
        <taxon>Arthropoda</taxon>
        <taxon>Hexapoda</taxon>
        <taxon>Insecta</taxon>
        <taxon>Pterygota</taxon>
        <taxon>Neoptera</taxon>
        <taxon>Endopterygota</taxon>
        <taxon>Lepidoptera</taxon>
        <taxon>Glossata</taxon>
        <taxon>Ditrysia</taxon>
        <taxon>Noctuoidea</taxon>
        <taxon>Erebidae</taxon>
        <taxon>Arctiinae</taxon>
        <taxon>Arctia</taxon>
    </lineage>
</organism>
<dbReference type="OrthoDB" id="6612291at2759"/>
<evidence type="ECO:0000256" key="4">
    <source>
        <dbReference type="ARBA" id="ARBA00022597"/>
    </source>
</evidence>
<dbReference type="Proteomes" id="UP000494106">
    <property type="component" value="Unassembled WGS sequence"/>
</dbReference>
<keyword evidence="2" id="KW-0813">Transport</keyword>
<keyword evidence="12" id="KW-1185">Reference proteome</keyword>
<name>A0A8S1ANV5_ARCPL</name>
<feature type="transmembrane region" description="Helical" evidence="9">
    <location>
        <begin position="94"/>
        <end position="114"/>
    </location>
</feature>
<dbReference type="Pfam" id="PF00083">
    <property type="entry name" value="Sugar_tr"/>
    <property type="match status" value="1"/>
</dbReference>
<evidence type="ECO:0000256" key="9">
    <source>
        <dbReference type="SAM" id="Phobius"/>
    </source>
</evidence>
<dbReference type="PROSITE" id="PS50850">
    <property type="entry name" value="MFS"/>
    <property type="match status" value="1"/>
</dbReference>
<feature type="transmembrane region" description="Helical" evidence="9">
    <location>
        <begin position="177"/>
        <end position="198"/>
    </location>
</feature>
<feature type="coiled-coil region" evidence="8">
    <location>
        <begin position="221"/>
        <end position="251"/>
    </location>
</feature>
<keyword evidence="7 9" id="KW-0472">Membrane</keyword>
<evidence type="ECO:0000256" key="7">
    <source>
        <dbReference type="ARBA" id="ARBA00023136"/>
    </source>
</evidence>
<keyword evidence="8" id="KW-0175">Coiled coil</keyword>
<feature type="transmembrane region" description="Helical" evidence="9">
    <location>
        <begin position="120"/>
        <end position="141"/>
    </location>
</feature>
<feature type="transmembrane region" description="Helical" evidence="9">
    <location>
        <begin position="334"/>
        <end position="356"/>
    </location>
</feature>
<dbReference type="SUPFAM" id="SSF103473">
    <property type="entry name" value="MFS general substrate transporter"/>
    <property type="match status" value="1"/>
</dbReference>
<evidence type="ECO:0000256" key="1">
    <source>
        <dbReference type="ARBA" id="ARBA00004651"/>
    </source>
</evidence>
<dbReference type="InterPro" id="IPR005829">
    <property type="entry name" value="Sugar_transporter_CS"/>
</dbReference>
<feature type="transmembrane region" description="Helical" evidence="9">
    <location>
        <begin position="309"/>
        <end position="327"/>
    </location>
</feature>
<feature type="transmembrane region" description="Helical" evidence="9">
    <location>
        <begin position="268"/>
        <end position="289"/>
    </location>
</feature>
<dbReference type="InterPro" id="IPR036259">
    <property type="entry name" value="MFS_trans_sf"/>
</dbReference>
<feature type="transmembrane region" description="Helical" evidence="9">
    <location>
        <begin position="153"/>
        <end position="171"/>
    </location>
</feature>
<dbReference type="AlphaFoldDB" id="A0A8S1ANV5"/>
<evidence type="ECO:0000256" key="6">
    <source>
        <dbReference type="ARBA" id="ARBA00022989"/>
    </source>
</evidence>
<dbReference type="Gene3D" id="1.20.1250.20">
    <property type="entry name" value="MFS general substrate transporter like domains"/>
    <property type="match status" value="1"/>
</dbReference>
<comment type="caution">
    <text evidence="11">The sequence shown here is derived from an EMBL/GenBank/DDBJ whole genome shotgun (WGS) entry which is preliminary data.</text>
</comment>
<keyword evidence="4" id="KW-0762">Sugar transport</keyword>
<comment type="subcellular location">
    <subcellularLocation>
        <location evidence="1">Cell membrane</location>
        <topology evidence="1">Multi-pass membrane protein</topology>
    </subcellularLocation>
</comment>
<dbReference type="GO" id="GO:0022857">
    <property type="term" value="F:transmembrane transporter activity"/>
    <property type="evidence" value="ECO:0007669"/>
    <property type="project" value="InterPro"/>
</dbReference>
<gene>
    <name evidence="11" type="ORF">APLA_LOCUS12256</name>
</gene>
<feature type="transmembrane region" description="Helical" evidence="9">
    <location>
        <begin position="431"/>
        <end position="450"/>
    </location>
</feature>
<dbReference type="PROSITE" id="PS00216">
    <property type="entry name" value="SUGAR_TRANSPORT_1"/>
    <property type="match status" value="1"/>
</dbReference>
<dbReference type="InterPro" id="IPR020846">
    <property type="entry name" value="MFS_dom"/>
</dbReference>
<feature type="transmembrane region" description="Helical" evidence="9">
    <location>
        <begin position="402"/>
        <end position="419"/>
    </location>
</feature>
<evidence type="ECO:0000259" key="10">
    <source>
        <dbReference type="PROSITE" id="PS50850"/>
    </source>
</evidence>
<feature type="transmembrane region" description="Helical" evidence="9">
    <location>
        <begin position="64"/>
        <end position="87"/>
    </location>
</feature>
<feature type="domain" description="Major facilitator superfamily (MFS) profile" evidence="10">
    <location>
        <begin position="20"/>
        <end position="457"/>
    </location>
</feature>